<dbReference type="PANTHER" id="PTHR43103">
    <property type="entry name" value="NUCLEOSIDE-DIPHOSPHATE-SUGAR EPIMERASE"/>
    <property type="match status" value="1"/>
</dbReference>
<evidence type="ECO:0000256" key="1">
    <source>
        <dbReference type="ARBA" id="ARBA00022857"/>
    </source>
</evidence>
<dbReference type="Gene3D" id="3.40.50.720">
    <property type="entry name" value="NAD(P)-binding Rossmann-like Domain"/>
    <property type="match status" value="1"/>
</dbReference>
<dbReference type="InterPro" id="IPR036291">
    <property type="entry name" value="NAD(P)-bd_dom_sf"/>
</dbReference>
<dbReference type="SUPFAM" id="SSF51735">
    <property type="entry name" value="NAD(P)-binding Rossmann-fold domains"/>
    <property type="match status" value="1"/>
</dbReference>
<proteinExistence type="predicted"/>
<sequence>MKKKVTIIGGAGTIGSILMKGLSEKYEFFVLDKNIPSQTENYKQIDAKNFEQLLQYIPKDSHALINLLTIKTENDLENIDQFQKMTDIHFTSSFYILHAAITLGIPKVVYASSNHTTDYYEKDGVSSLGREITTSDYPFSRGLYGVLKLASENIGHILAREKGHNLSVINLRIGSVQEDEHKAVREKKRLQHTLLTHEDTVQLFDLALQSTVKYGSYYGVSDNPGKPWSTENARQELGFVSKKNAMDVLKNDSE</sequence>
<dbReference type="PANTHER" id="PTHR43103:SF3">
    <property type="entry name" value="ADP-L-GLYCERO-D-MANNO-HEPTOSE-6-EPIMERASE"/>
    <property type="match status" value="1"/>
</dbReference>
<dbReference type="Proteomes" id="UP000663981">
    <property type="component" value="Unassembled WGS sequence"/>
</dbReference>
<keyword evidence="2" id="KW-0119">Carbohydrate metabolism</keyword>
<evidence type="ECO:0000256" key="2">
    <source>
        <dbReference type="ARBA" id="ARBA00023277"/>
    </source>
</evidence>
<comment type="caution">
    <text evidence="4">The sequence shown here is derived from an EMBL/GenBank/DDBJ whole genome shotgun (WGS) entry which is preliminary data.</text>
</comment>
<evidence type="ECO:0000313" key="5">
    <source>
        <dbReference type="Proteomes" id="UP000663981"/>
    </source>
</evidence>
<name>A0ABS3MXS9_9BACI</name>
<dbReference type="EMBL" id="JAGDEL010000002">
    <property type="protein sequence ID" value="MBO1510664.1"/>
    <property type="molecule type" value="Genomic_DNA"/>
</dbReference>
<dbReference type="InterPro" id="IPR001509">
    <property type="entry name" value="Epimerase_deHydtase"/>
</dbReference>
<gene>
    <name evidence="4" type="ORF">I7822_03040</name>
</gene>
<evidence type="ECO:0000313" key="4">
    <source>
        <dbReference type="EMBL" id="MBO1510664.1"/>
    </source>
</evidence>
<dbReference type="RefSeq" id="WP_207975310.1">
    <property type="nucleotide sequence ID" value="NZ_JAGDEL010000002.1"/>
</dbReference>
<accession>A0ABS3MXS9</accession>
<feature type="domain" description="NAD-dependent epimerase/dehydratase" evidence="3">
    <location>
        <begin position="5"/>
        <end position="176"/>
    </location>
</feature>
<keyword evidence="5" id="KW-1185">Reference proteome</keyword>
<reference evidence="4 5" key="1">
    <citation type="submission" date="2021-03" db="EMBL/GenBank/DDBJ databases">
        <title>Whole genome sequence of Metabacillus bambusae BG109.</title>
        <authorList>
            <person name="Jeong J.W."/>
        </authorList>
    </citation>
    <scope>NUCLEOTIDE SEQUENCE [LARGE SCALE GENOMIC DNA]</scope>
    <source>
        <strain evidence="4 5">BG109</strain>
    </source>
</reference>
<dbReference type="Pfam" id="PF01370">
    <property type="entry name" value="Epimerase"/>
    <property type="match status" value="1"/>
</dbReference>
<organism evidence="4 5">
    <name type="scientific">Metabacillus bambusae</name>
    <dbReference type="NCBI Taxonomy" id="2795218"/>
    <lineage>
        <taxon>Bacteria</taxon>
        <taxon>Bacillati</taxon>
        <taxon>Bacillota</taxon>
        <taxon>Bacilli</taxon>
        <taxon>Bacillales</taxon>
        <taxon>Bacillaceae</taxon>
        <taxon>Metabacillus</taxon>
    </lineage>
</organism>
<keyword evidence="1" id="KW-0521">NADP</keyword>
<protein>
    <submittedName>
        <fullName evidence="4">NAD-dependent epimerase/dehydratase family protein</fullName>
    </submittedName>
</protein>
<evidence type="ECO:0000259" key="3">
    <source>
        <dbReference type="Pfam" id="PF01370"/>
    </source>
</evidence>